<name>A0A9P4IRM0_9PEZI</name>
<sequence length="300" mass="33583">MASARSTASTHYLWDPWKALKILNPDRNYSFTCMGQTREKNRCKNVIGVKTGEAEETLRRLAIQEPSVRLMNDDLEELAEQSCCGRWRHLHAPGAAGQFKQIVADLERSRSRSQAANESFSQRSGHPSPDSGSSRSHTTRSSTTRPTRRAYPMSSSSGDMMDETLGAARETFQRMVDDAVNAILAEHQERLESTGTSSNYRRPRCSRRHVARRLLDDNCGICLESMADNPAQELVWCKKQCGKSVHKECFETWQRDQDGSQQTRCVHWICSVKTVGHCEGTTAAAITLANRSAFPLASAE</sequence>
<evidence type="ECO:0000256" key="1">
    <source>
        <dbReference type="SAM" id="MobiDB-lite"/>
    </source>
</evidence>
<dbReference type="AlphaFoldDB" id="A0A9P4IRM0"/>
<dbReference type="InterPro" id="IPR039903">
    <property type="entry name" value="Zswim2"/>
</dbReference>
<feature type="compositionally biased region" description="Low complexity" evidence="1">
    <location>
        <begin position="133"/>
        <end position="145"/>
    </location>
</feature>
<dbReference type="Proteomes" id="UP000799772">
    <property type="component" value="Unassembled WGS sequence"/>
</dbReference>
<evidence type="ECO:0000313" key="2">
    <source>
        <dbReference type="EMBL" id="KAF2104115.1"/>
    </source>
</evidence>
<evidence type="ECO:0000313" key="3">
    <source>
        <dbReference type="Proteomes" id="UP000799772"/>
    </source>
</evidence>
<dbReference type="EMBL" id="ML978121">
    <property type="protein sequence ID" value="KAF2104115.1"/>
    <property type="molecule type" value="Genomic_DNA"/>
</dbReference>
<dbReference type="PANTHER" id="PTHR21540">
    <property type="entry name" value="RING FINGER AND SWIM DOMAIN-CONTAINING PROTEIN 2"/>
    <property type="match status" value="1"/>
</dbReference>
<feature type="compositionally biased region" description="Polar residues" evidence="1">
    <location>
        <begin position="112"/>
        <end position="125"/>
    </location>
</feature>
<proteinExistence type="predicted"/>
<keyword evidence="3" id="KW-1185">Reference proteome</keyword>
<reference evidence="2" key="1">
    <citation type="journal article" date="2020" name="Stud. Mycol.">
        <title>101 Dothideomycetes genomes: a test case for predicting lifestyles and emergence of pathogens.</title>
        <authorList>
            <person name="Haridas S."/>
            <person name="Albert R."/>
            <person name="Binder M."/>
            <person name="Bloem J."/>
            <person name="Labutti K."/>
            <person name="Salamov A."/>
            <person name="Andreopoulos B."/>
            <person name="Baker S."/>
            <person name="Barry K."/>
            <person name="Bills G."/>
            <person name="Bluhm B."/>
            <person name="Cannon C."/>
            <person name="Castanera R."/>
            <person name="Culley D."/>
            <person name="Daum C."/>
            <person name="Ezra D."/>
            <person name="Gonzalez J."/>
            <person name="Henrissat B."/>
            <person name="Kuo A."/>
            <person name="Liang C."/>
            <person name="Lipzen A."/>
            <person name="Lutzoni F."/>
            <person name="Magnuson J."/>
            <person name="Mondo S."/>
            <person name="Nolan M."/>
            <person name="Ohm R."/>
            <person name="Pangilinan J."/>
            <person name="Park H.-J."/>
            <person name="Ramirez L."/>
            <person name="Alfaro M."/>
            <person name="Sun H."/>
            <person name="Tritt A."/>
            <person name="Yoshinaga Y."/>
            <person name="Zwiers L.-H."/>
            <person name="Turgeon B."/>
            <person name="Goodwin S."/>
            <person name="Spatafora J."/>
            <person name="Crous P."/>
            <person name="Grigoriev I."/>
        </authorList>
    </citation>
    <scope>NUCLEOTIDE SEQUENCE</scope>
    <source>
        <strain evidence="2">CBS 133067</strain>
    </source>
</reference>
<dbReference type="Gene3D" id="3.30.40.10">
    <property type="entry name" value="Zinc/RING finger domain, C3HC4 (zinc finger)"/>
    <property type="match status" value="1"/>
</dbReference>
<protein>
    <recommendedName>
        <fullName evidence="4">RING-type domain-containing protein</fullName>
    </recommendedName>
</protein>
<dbReference type="GO" id="GO:0061630">
    <property type="term" value="F:ubiquitin protein ligase activity"/>
    <property type="evidence" value="ECO:0007669"/>
    <property type="project" value="InterPro"/>
</dbReference>
<comment type="caution">
    <text evidence="2">The sequence shown here is derived from an EMBL/GenBank/DDBJ whole genome shotgun (WGS) entry which is preliminary data.</text>
</comment>
<dbReference type="OrthoDB" id="8062037at2759"/>
<organism evidence="2 3">
    <name type="scientific">Rhizodiscina lignyota</name>
    <dbReference type="NCBI Taxonomy" id="1504668"/>
    <lineage>
        <taxon>Eukaryota</taxon>
        <taxon>Fungi</taxon>
        <taxon>Dikarya</taxon>
        <taxon>Ascomycota</taxon>
        <taxon>Pezizomycotina</taxon>
        <taxon>Dothideomycetes</taxon>
        <taxon>Pleosporomycetidae</taxon>
        <taxon>Aulographales</taxon>
        <taxon>Rhizodiscinaceae</taxon>
        <taxon>Rhizodiscina</taxon>
    </lineage>
</organism>
<accession>A0A9P4IRM0</accession>
<dbReference type="InterPro" id="IPR013083">
    <property type="entry name" value="Znf_RING/FYVE/PHD"/>
</dbReference>
<feature type="region of interest" description="Disordered" evidence="1">
    <location>
        <begin position="107"/>
        <end position="161"/>
    </location>
</feature>
<evidence type="ECO:0008006" key="4">
    <source>
        <dbReference type="Google" id="ProtNLM"/>
    </source>
</evidence>
<dbReference type="PANTHER" id="PTHR21540:SF0">
    <property type="entry name" value="PHD FAMILY PROTEIN"/>
    <property type="match status" value="1"/>
</dbReference>
<gene>
    <name evidence="2" type="ORF">NA57DRAFT_50962</name>
</gene>